<organism evidence="1">
    <name type="scientific">Anguilla anguilla</name>
    <name type="common">European freshwater eel</name>
    <name type="synonym">Muraena anguilla</name>
    <dbReference type="NCBI Taxonomy" id="7936"/>
    <lineage>
        <taxon>Eukaryota</taxon>
        <taxon>Metazoa</taxon>
        <taxon>Chordata</taxon>
        <taxon>Craniata</taxon>
        <taxon>Vertebrata</taxon>
        <taxon>Euteleostomi</taxon>
        <taxon>Actinopterygii</taxon>
        <taxon>Neopterygii</taxon>
        <taxon>Teleostei</taxon>
        <taxon>Anguilliformes</taxon>
        <taxon>Anguillidae</taxon>
        <taxon>Anguilla</taxon>
    </lineage>
</organism>
<reference evidence="1" key="2">
    <citation type="journal article" date="2015" name="Fish Shellfish Immunol.">
        <title>Early steps in the European eel (Anguilla anguilla)-Vibrio vulnificus interaction in the gills: Role of the RtxA13 toxin.</title>
        <authorList>
            <person name="Callol A."/>
            <person name="Pajuelo D."/>
            <person name="Ebbesson L."/>
            <person name="Teles M."/>
            <person name="MacKenzie S."/>
            <person name="Amaro C."/>
        </authorList>
    </citation>
    <scope>NUCLEOTIDE SEQUENCE</scope>
</reference>
<sequence length="25" mass="2822">MLIIGIGLIPVSNRHNIGDKRRTTF</sequence>
<dbReference type="EMBL" id="GBXM01002301">
    <property type="protein sequence ID" value="JAI06277.1"/>
    <property type="molecule type" value="Transcribed_RNA"/>
</dbReference>
<protein>
    <submittedName>
        <fullName evidence="1">Uncharacterized protein</fullName>
    </submittedName>
</protein>
<proteinExistence type="predicted"/>
<reference evidence="1" key="1">
    <citation type="submission" date="2014-11" db="EMBL/GenBank/DDBJ databases">
        <authorList>
            <person name="Amaro Gonzalez C."/>
        </authorList>
    </citation>
    <scope>NUCLEOTIDE SEQUENCE</scope>
</reference>
<evidence type="ECO:0000313" key="1">
    <source>
        <dbReference type="EMBL" id="JAI06277.1"/>
    </source>
</evidence>
<name>A0A0E9XV59_ANGAN</name>
<accession>A0A0E9XV59</accession>
<dbReference type="AlphaFoldDB" id="A0A0E9XV59"/>